<comment type="caution">
    <text evidence="1">The sequence shown here is derived from an EMBL/GenBank/DDBJ whole genome shotgun (WGS) entry which is preliminary data.</text>
</comment>
<accession>A0ABW3UHW1</accession>
<protein>
    <recommendedName>
        <fullName evidence="3">Zinc finger CHC2-type domain-containing protein</fullName>
    </recommendedName>
</protein>
<dbReference type="Proteomes" id="UP001597180">
    <property type="component" value="Unassembled WGS sequence"/>
</dbReference>
<dbReference type="RefSeq" id="WP_345595142.1">
    <property type="nucleotide sequence ID" value="NZ_BAABJG010000055.1"/>
</dbReference>
<gene>
    <name evidence="1" type="ORF">ACFQ4B_05160</name>
</gene>
<organism evidence="1 2">
    <name type="scientific">Paenibacillus vulneris</name>
    <dbReference type="NCBI Taxonomy" id="1133364"/>
    <lineage>
        <taxon>Bacteria</taxon>
        <taxon>Bacillati</taxon>
        <taxon>Bacillota</taxon>
        <taxon>Bacilli</taxon>
        <taxon>Bacillales</taxon>
        <taxon>Paenibacillaceae</taxon>
        <taxon>Paenibacillus</taxon>
    </lineage>
</organism>
<proteinExistence type="predicted"/>
<evidence type="ECO:0008006" key="3">
    <source>
        <dbReference type="Google" id="ProtNLM"/>
    </source>
</evidence>
<evidence type="ECO:0000313" key="2">
    <source>
        <dbReference type="Proteomes" id="UP001597180"/>
    </source>
</evidence>
<dbReference type="InterPro" id="IPR036977">
    <property type="entry name" value="DNA_primase_Znf_CHC2"/>
</dbReference>
<name>A0ABW3UHW1_9BACL</name>
<sequence>MKILLDNVCYTSKPRSAGTVTKSIVKCPVDITIESLADEITKGRSFTLSEFHSINGEITRSQEHWKSQQLICLDFDNEITKKINGKNKKIKNITRMWEQAKEQFKDTAVFMYKTFNYQNDHPKFRVIFMLNEKVINGQLMDYILRDYKIKYPDADSKCFEKARMLYGGTDLYIFNYNNRILIEDYIYKSNIDNTVCESSGQGVLALQYSLDLYSNAIDMPKPPLESNNVDIIRKKDIGKLHSILQPMRVRYYTYSEYVDYIKKQDISKLLGIDNPKSFCCLFHEDNNPSASIFQNMETGDYIYCCNSSNCTFGKGMVIKCIERILKCNRTQALEFLRKVYRVDFHQTEWQKEQIEFLDENIHYLQSTDFPQEYPIQYGLVKNYLDDLIKFISISKEYIPAEHYSKEYSKVLFFMSLRHFAKVCGKNNIKLVGDRIALFTYLKYIYKLEEHEIPNKLLERAKKELVLSKGEKNIKGMNLVNFYSIQPYSEESMSESEIKAKEFRENHFTMKGISKEMFIRALGEDEANRIYPQMKDKKVSEKSHMVTKELEQAALHLLQTKGWTTESEVLGVIDKIVVGSKDSKHRQMKKIIGELCIKYGLERKRANKILLNELGIGKIYNDEGVECYPFLLIKKEKLCG</sequence>
<dbReference type="EMBL" id="JBHTLU010000012">
    <property type="protein sequence ID" value="MFD1219496.1"/>
    <property type="molecule type" value="Genomic_DNA"/>
</dbReference>
<evidence type="ECO:0000313" key="1">
    <source>
        <dbReference type="EMBL" id="MFD1219496.1"/>
    </source>
</evidence>
<dbReference type="Gene3D" id="3.90.580.10">
    <property type="entry name" value="Zinc finger, CHC2-type domain"/>
    <property type="match status" value="1"/>
</dbReference>
<dbReference type="SUPFAM" id="SSF57783">
    <property type="entry name" value="Zinc beta-ribbon"/>
    <property type="match status" value="1"/>
</dbReference>
<keyword evidence="2" id="KW-1185">Reference proteome</keyword>
<reference evidence="2" key="1">
    <citation type="journal article" date="2019" name="Int. J. Syst. Evol. Microbiol.">
        <title>The Global Catalogue of Microorganisms (GCM) 10K type strain sequencing project: providing services to taxonomists for standard genome sequencing and annotation.</title>
        <authorList>
            <consortium name="The Broad Institute Genomics Platform"/>
            <consortium name="The Broad Institute Genome Sequencing Center for Infectious Disease"/>
            <person name="Wu L."/>
            <person name="Ma J."/>
        </authorList>
    </citation>
    <scope>NUCLEOTIDE SEQUENCE [LARGE SCALE GENOMIC DNA]</scope>
    <source>
        <strain evidence="2">CCUG 53270</strain>
    </source>
</reference>